<evidence type="ECO:0000256" key="8">
    <source>
        <dbReference type="ARBA" id="ARBA00023306"/>
    </source>
</evidence>
<evidence type="ECO:0000256" key="3">
    <source>
        <dbReference type="ARBA" id="ARBA00022618"/>
    </source>
</evidence>
<keyword evidence="4" id="KW-0547">Nucleotide-binding</keyword>
<proteinExistence type="inferred from homology"/>
<dbReference type="Gene3D" id="3.90.190.20">
    <property type="entry name" value="Mur ligase, C-terminal domain"/>
    <property type="match status" value="1"/>
</dbReference>
<dbReference type="InterPro" id="IPR036565">
    <property type="entry name" value="Mur-like_cat_sf"/>
</dbReference>
<keyword evidence="5" id="KW-0067">ATP-binding</keyword>
<dbReference type="GO" id="GO:0008360">
    <property type="term" value="P:regulation of cell shape"/>
    <property type="evidence" value="ECO:0007669"/>
    <property type="project" value="UniProtKB-KW"/>
</dbReference>
<evidence type="ECO:0000259" key="12">
    <source>
        <dbReference type="Pfam" id="PF08245"/>
    </source>
</evidence>
<evidence type="ECO:0000256" key="4">
    <source>
        <dbReference type="ARBA" id="ARBA00022741"/>
    </source>
</evidence>
<keyword evidence="8" id="KW-0131">Cell cycle</keyword>
<evidence type="ECO:0000256" key="1">
    <source>
        <dbReference type="ARBA" id="ARBA00022490"/>
    </source>
</evidence>
<dbReference type="Gene3D" id="3.40.1390.10">
    <property type="entry name" value="MurE/MurF, N-terminal domain"/>
    <property type="match status" value="1"/>
</dbReference>
<dbReference type="SUPFAM" id="SSF63418">
    <property type="entry name" value="MurE/MurF N-terminal domain"/>
    <property type="match status" value="1"/>
</dbReference>
<dbReference type="InterPro" id="IPR051046">
    <property type="entry name" value="MurCDEF_CellWall_CoF430Synth"/>
</dbReference>
<evidence type="ECO:0000256" key="9">
    <source>
        <dbReference type="ARBA" id="ARBA00023316"/>
    </source>
</evidence>
<dbReference type="AlphaFoldDB" id="A0ABD2Y8X7"/>
<reference evidence="13 14" key="1">
    <citation type="submission" date="2024-11" db="EMBL/GenBank/DDBJ databases">
        <title>A near-complete genome assembly of Cinchona calisaya.</title>
        <authorList>
            <person name="Lian D.C."/>
            <person name="Zhao X.W."/>
            <person name="Wei L."/>
        </authorList>
    </citation>
    <scope>NUCLEOTIDE SEQUENCE [LARGE SCALE GENOMIC DNA]</scope>
    <source>
        <tissue evidence="13">Nenye</tissue>
    </source>
</reference>
<dbReference type="Pfam" id="PF08245">
    <property type="entry name" value="Mur_ligase_M"/>
    <property type="match status" value="1"/>
</dbReference>
<dbReference type="NCBIfam" id="TIGR01143">
    <property type="entry name" value="murF"/>
    <property type="match status" value="1"/>
</dbReference>
<dbReference type="InterPro" id="IPR013221">
    <property type="entry name" value="Mur_ligase_cen"/>
</dbReference>
<dbReference type="InterPro" id="IPR036615">
    <property type="entry name" value="Mur_ligase_C_dom_sf"/>
</dbReference>
<evidence type="ECO:0000256" key="10">
    <source>
        <dbReference type="ARBA" id="ARBA00031461"/>
    </source>
</evidence>
<evidence type="ECO:0000256" key="6">
    <source>
        <dbReference type="ARBA" id="ARBA00022960"/>
    </source>
</evidence>
<dbReference type="HAMAP" id="MF_02019">
    <property type="entry name" value="MurF"/>
    <property type="match status" value="1"/>
</dbReference>
<comment type="caution">
    <text evidence="13">The sequence shown here is derived from an EMBL/GenBank/DDBJ whole genome shotgun (WGS) entry which is preliminary data.</text>
</comment>
<dbReference type="GO" id="GO:0005524">
    <property type="term" value="F:ATP binding"/>
    <property type="evidence" value="ECO:0007669"/>
    <property type="project" value="UniProtKB-KW"/>
</dbReference>
<accession>A0ABD2Y8X7</accession>
<dbReference type="GO" id="GO:0071555">
    <property type="term" value="P:cell wall organization"/>
    <property type="evidence" value="ECO:0007669"/>
    <property type="project" value="UniProtKB-KW"/>
</dbReference>
<organism evidence="13 14">
    <name type="scientific">Cinchona calisaya</name>
    <dbReference type="NCBI Taxonomy" id="153742"/>
    <lineage>
        <taxon>Eukaryota</taxon>
        <taxon>Viridiplantae</taxon>
        <taxon>Streptophyta</taxon>
        <taxon>Embryophyta</taxon>
        <taxon>Tracheophyta</taxon>
        <taxon>Spermatophyta</taxon>
        <taxon>Magnoliopsida</taxon>
        <taxon>eudicotyledons</taxon>
        <taxon>Gunneridae</taxon>
        <taxon>Pentapetalae</taxon>
        <taxon>asterids</taxon>
        <taxon>lamiids</taxon>
        <taxon>Gentianales</taxon>
        <taxon>Rubiaceae</taxon>
        <taxon>Cinchonoideae</taxon>
        <taxon>Cinchoneae</taxon>
        <taxon>Cinchona</taxon>
    </lineage>
</organism>
<dbReference type="InterPro" id="IPR035911">
    <property type="entry name" value="MurE/MurF_N"/>
</dbReference>
<dbReference type="PANTHER" id="PTHR43024:SF1">
    <property type="entry name" value="UDP-N-ACETYLMURAMOYL-TRIPEPTIDE--D-ALANYL-D-ALANINE LIGASE"/>
    <property type="match status" value="1"/>
</dbReference>
<keyword evidence="1" id="KW-0963">Cytoplasm</keyword>
<dbReference type="Proteomes" id="UP001630127">
    <property type="component" value="Unassembled WGS sequence"/>
</dbReference>
<gene>
    <name evidence="13" type="ORF">ACH5RR_036771</name>
</gene>
<dbReference type="PANTHER" id="PTHR43024">
    <property type="entry name" value="UDP-N-ACETYLMURAMOYL-TRIPEPTIDE--D-ALANYL-D-ALANINE LIGASE"/>
    <property type="match status" value="1"/>
</dbReference>
<dbReference type="InterPro" id="IPR005863">
    <property type="entry name" value="UDP-N-AcMur_synth"/>
</dbReference>
<dbReference type="GO" id="GO:0016874">
    <property type="term" value="F:ligase activity"/>
    <property type="evidence" value="ECO:0007669"/>
    <property type="project" value="UniProtKB-KW"/>
</dbReference>
<dbReference type="Gene3D" id="3.40.1190.10">
    <property type="entry name" value="Mur-like, catalytic domain"/>
    <property type="match status" value="1"/>
</dbReference>
<keyword evidence="7" id="KW-0573">Peptidoglycan synthesis</keyword>
<dbReference type="GO" id="GO:0051301">
    <property type="term" value="P:cell division"/>
    <property type="evidence" value="ECO:0007669"/>
    <property type="project" value="UniProtKB-KW"/>
</dbReference>
<feature type="domain" description="Mur ligase C-terminal" evidence="11">
    <location>
        <begin position="360"/>
        <end position="485"/>
    </location>
</feature>
<evidence type="ECO:0000256" key="5">
    <source>
        <dbReference type="ARBA" id="ARBA00022840"/>
    </source>
</evidence>
<keyword evidence="2" id="KW-0436">Ligase</keyword>
<dbReference type="EMBL" id="JBJUIK010000015">
    <property type="protein sequence ID" value="KAL3502322.1"/>
    <property type="molecule type" value="Genomic_DNA"/>
</dbReference>
<name>A0ABD2Y8X7_9GENT</name>
<feature type="domain" description="Mur ligase central" evidence="12">
    <location>
        <begin position="151"/>
        <end position="338"/>
    </location>
</feature>
<protein>
    <recommendedName>
        <fullName evidence="10">UDP-MurNAc-pentapeptide synthetase</fullName>
    </recommendedName>
</protein>
<keyword evidence="3" id="KW-0132">Cell division</keyword>
<keyword evidence="6" id="KW-0133">Cell shape</keyword>
<dbReference type="SUPFAM" id="SSF53623">
    <property type="entry name" value="MurD-like peptide ligases, catalytic domain"/>
    <property type="match status" value="1"/>
</dbReference>
<evidence type="ECO:0000256" key="2">
    <source>
        <dbReference type="ARBA" id="ARBA00022598"/>
    </source>
</evidence>
<keyword evidence="9" id="KW-0961">Cell wall biogenesis/degradation</keyword>
<keyword evidence="14" id="KW-1185">Reference proteome</keyword>
<evidence type="ECO:0000313" key="14">
    <source>
        <dbReference type="Proteomes" id="UP001630127"/>
    </source>
</evidence>
<evidence type="ECO:0000313" key="13">
    <source>
        <dbReference type="EMBL" id="KAL3502322.1"/>
    </source>
</evidence>
<evidence type="ECO:0000256" key="7">
    <source>
        <dbReference type="ARBA" id="ARBA00022984"/>
    </source>
</evidence>
<dbReference type="Pfam" id="PF02875">
    <property type="entry name" value="Mur_ligase_C"/>
    <property type="match status" value="1"/>
</dbReference>
<sequence>MNSSPLSDPKIITINPQRSFPISLLTPKSRKITFQPQCSTSNPPLWSVHEIAAGVNGRIIKWGPPGTISTDTRTLKPGQWFLPLVGQNFDAHNFITPELASNGCIGVIGNRICKNWDMGLVQIDENKVNALKSLGLYARKKKFSGCLIGLTGSVGKTTTRNMIALALESVGSVYQSPGNWNNSVGVGLSLIGMPWNVDFGVLELGMSEKGEILELARMCRPNVRVILNVAASHLENFRSLEEVALAKGEILEEAKAGDVCVLNADDPLVMNLPVPVGVKKVLFGWRKGSHVRLVSAQMTNGGYGVLLILESKDELVKFEIPCPGLHLAINACAAAAVASLLGVPLTLVAKSLSKFMPVHRRLELEVVENGVTIINDVYNSNPASTKAAIDLLKEIECKGKRVAILGDMLELGPSEIKLHEMMLQHCCDAHLDLLVLSGNKFLEAARNLNIAKDIQLIHYCETECLASKIMDKLDHGDVILVKGSRGMKMEKIVNVIKSFHFSNLH</sequence>
<dbReference type="SUPFAM" id="SSF53244">
    <property type="entry name" value="MurD-like peptide ligases, peptide-binding domain"/>
    <property type="match status" value="1"/>
</dbReference>
<evidence type="ECO:0000259" key="11">
    <source>
        <dbReference type="Pfam" id="PF02875"/>
    </source>
</evidence>
<dbReference type="InterPro" id="IPR004101">
    <property type="entry name" value="Mur_ligase_C"/>
</dbReference>